<dbReference type="GO" id="GO:0005375">
    <property type="term" value="F:copper ion transmembrane transporter activity"/>
    <property type="evidence" value="ECO:0007669"/>
    <property type="project" value="UniProtKB-UniRule"/>
</dbReference>
<evidence type="ECO:0000256" key="5">
    <source>
        <dbReference type="RuleBase" id="RU367022"/>
    </source>
</evidence>
<comment type="subcellular location">
    <subcellularLocation>
        <location evidence="1 5">Membrane</location>
        <topology evidence="1 5">Multi-pass membrane protein</topology>
    </subcellularLocation>
</comment>
<gene>
    <name evidence="7" type="ORF">D9756_004257</name>
</gene>
<feature type="region of interest" description="Disordered" evidence="6">
    <location>
        <begin position="86"/>
        <end position="110"/>
    </location>
</feature>
<keyword evidence="5" id="KW-0813">Transport</keyword>
<keyword evidence="5" id="KW-0186">Copper</keyword>
<keyword evidence="5" id="KW-0187">Copper transport</keyword>
<comment type="similarity">
    <text evidence="5">Belongs to the copper transporter (Ctr) (TC 1.A.56) family. SLC31A subfamily.</text>
</comment>
<feature type="transmembrane region" description="Helical" evidence="5">
    <location>
        <begin position="37"/>
        <end position="55"/>
    </location>
</feature>
<keyword evidence="4 5" id="KW-0472">Membrane</keyword>
<evidence type="ECO:0000256" key="1">
    <source>
        <dbReference type="ARBA" id="ARBA00004141"/>
    </source>
</evidence>
<dbReference type="InterPro" id="IPR007274">
    <property type="entry name" value="Cop_transporter"/>
</dbReference>
<keyword evidence="3 5" id="KW-1133">Transmembrane helix</keyword>
<keyword evidence="8" id="KW-1185">Reference proteome</keyword>
<proteinExistence type="inferred from homology"/>
<sequence>MDMSMDGSSNSSMMVMMTPFFHVVGGDYLLFQAWKPTSGGAIAGACVGLFILALFERWVNAVSPVILDHLNQRALRNVPTKAISGTVDSASRRSSSDTTETPSSAAAKNQKALSMRTIPPFLVTVDIPRGILYAIRRFLGFALMLAVMTYHAGYIISIIVGQGLGEIVFGRIPMRTVKHDH</sequence>
<dbReference type="Pfam" id="PF04145">
    <property type="entry name" value="Ctr"/>
    <property type="match status" value="1"/>
</dbReference>
<dbReference type="GO" id="GO:0005886">
    <property type="term" value="C:plasma membrane"/>
    <property type="evidence" value="ECO:0007669"/>
    <property type="project" value="TreeGrafter"/>
</dbReference>
<feature type="transmembrane region" description="Helical" evidence="5">
    <location>
        <begin position="12"/>
        <end position="31"/>
    </location>
</feature>
<name>A0A8H5LDU2_9AGAR</name>
<dbReference type="EMBL" id="JAACJO010000007">
    <property type="protein sequence ID" value="KAF5356331.1"/>
    <property type="molecule type" value="Genomic_DNA"/>
</dbReference>
<protein>
    <recommendedName>
        <fullName evidence="5">Copper transport protein</fullName>
    </recommendedName>
</protein>
<dbReference type="PANTHER" id="PTHR12483:SF27">
    <property type="entry name" value="COPPER TRANSPORT PROTEIN CTR1"/>
    <property type="match status" value="1"/>
</dbReference>
<organism evidence="7 8">
    <name type="scientific">Leucocoprinus leucothites</name>
    <dbReference type="NCBI Taxonomy" id="201217"/>
    <lineage>
        <taxon>Eukaryota</taxon>
        <taxon>Fungi</taxon>
        <taxon>Dikarya</taxon>
        <taxon>Basidiomycota</taxon>
        <taxon>Agaricomycotina</taxon>
        <taxon>Agaricomycetes</taxon>
        <taxon>Agaricomycetidae</taxon>
        <taxon>Agaricales</taxon>
        <taxon>Agaricineae</taxon>
        <taxon>Agaricaceae</taxon>
        <taxon>Leucocoprinus</taxon>
    </lineage>
</organism>
<keyword evidence="5" id="KW-0406">Ion transport</keyword>
<feature type="compositionally biased region" description="Low complexity" evidence="6">
    <location>
        <begin position="96"/>
        <end position="107"/>
    </location>
</feature>
<dbReference type="AlphaFoldDB" id="A0A8H5LDU2"/>
<reference evidence="7 8" key="1">
    <citation type="journal article" date="2020" name="ISME J.">
        <title>Uncovering the hidden diversity of litter-decomposition mechanisms in mushroom-forming fungi.</title>
        <authorList>
            <person name="Floudas D."/>
            <person name="Bentzer J."/>
            <person name="Ahren D."/>
            <person name="Johansson T."/>
            <person name="Persson P."/>
            <person name="Tunlid A."/>
        </authorList>
    </citation>
    <scope>NUCLEOTIDE SEQUENCE [LARGE SCALE GENOMIC DNA]</scope>
    <source>
        <strain evidence="7 8">CBS 146.42</strain>
    </source>
</reference>
<evidence type="ECO:0000256" key="3">
    <source>
        <dbReference type="ARBA" id="ARBA00022989"/>
    </source>
</evidence>
<dbReference type="OrthoDB" id="566238at2759"/>
<dbReference type="Proteomes" id="UP000559027">
    <property type="component" value="Unassembled WGS sequence"/>
</dbReference>
<evidence type="ECO:0000256" key="2">
    <source>
        <dbReference type="ARBA" id="ARBA00022692"/>
    </source>
</evidence>
<keyword evidence="2 5" id="KW-0812">Transmembrane</keyword>
<evidence type="ECO:0000256" key="6">
    <source>
        <dbReference type="SAM" id="MobiDB-lite"/>
    </source>
</evidence>
<evidence type="ECO:0000313" key="8">
    <source>
        <dbReference type="Proteomes" id="UP000559027"/>
    </source>
</evidence>
<accession>A0A8H5LDU2</accession>
<evidence type="ECO:0000256" key="4">
    <source>
        <dbReference type="ARBA" id="ARBA00023136"/>
    </source>
</evidence>
<dbReference type="PANTHER" id="PTHR12483">
    <property type="entry name" value="SOLUTE CARRIER FAMILY 31 COPPER TRANSPORTERS"/>
    <property type="match status" value="1"/>
</dbReference>
<comment type="caution">
    <text evidence="7">The sequence shown here is derived from an EMBL/GenBank/DDBJ whole genome shotgun (WGS) entry which is preliminary data.</text>
</comment>
<feature type="transmembrane region" description="Helical" evidence="5">
    <location>
        <begin position="138"/>
        <end position="160"/>
    </location>
</feature>
<evidence type="ECO:0000313" key="7">
    <source>
        <dbReference type="EMBL" id="KAF5356331.1"/>
    </source>
</evidence>